<reference evidence="3" key="1">
    <citation type="journal article" date="2016" name="Genome Announc.">
        <title>Draft Genome Sequences of Five Rapidly Growing Mycobacterium Species, M. thermoresistibile, M. fortuitum subsp. acetamidolyticum, M. canariasense, M. brisbanense, and M. novocastrense.</title>
        <authorList>
            <person name="Katahira K."/>
            <person name="Ogura Y."/>
            <person name="Gotoh Y."/>
            <person name="Hayashi T."/>
        </authorList>
    </citation>
    <scope>NUCLEOTIDE SEQUENCE [LARGE SCALE GENOMIC DNA]</scope>
    <source>
        <strain evidence="3">JCM15298</strain>
    </source>
</reference>
<feature type="transmembrane region" description="Helical" evidence="1">
    <location>
        <begin position="12"/>
        <end position="35"/>
    </location>
</feature>
<keyword evidence="1" id="KW-1133">Transmembrane helix</keyword>
<dbReference type="AlphaFoldDB" id="A0A117I968"/>
<comment type="caution">
    <text evidence="2">The sequence shown here is derived from an EMBL/GenBank/DDBJ whole genome shotgun (WGS) entry which is preliminary data.</text>
</comment>
<evidence type="ECO:0000313" key="3">
    <source>
        <dbReference type="Proteomes" id="UP000069443"/>
    </source>
</evidence>
<keyword evidence="1" id="KW-0472">Membrane</keyword>
<keyword evidence="1" id="KW-0812">Transmembrane</keyword>
<evidence type="ECO:0000313" key="2">
    <source>
        <dbReference type="EMBL" id="GAS94337.1"/>
    </source>
</evidence>
<name>A0A117I968_MYCCR</name>
<protein>
    <submittedName>
        <fullName evidence="2">Cytochrome b</fullName>
    </submittedName>
</protein>
<gene>
    <name evidence="2" type="primary">CYTB</name>
    <name evidence="2" type="ORF">RMCC_1303</name>
</gene>
<sequence>MPLLATSAMREVVMYSALGLICAAVLSFMSFLHWLSGQPCEPLMVSWLKLSSKDPMLWAFSTLPSHFCATTQSLL</sequence>
<organism evidence="2 3">
    <name type="scientific">Mycolicibacterium canariasense</name>
    <name type="common">Mycobacterium canariasense</name>
    <dbReference type="NCBI Taxonomy" id="228230"/>
    <lineage>
        <taxon>Bacteria</taxon>
        <taxon>Bacillati</taxon>
        <taxon>Actinomycetota</taxon>
        <taxon>Actinomycetes</taxon>
        <taxon>Mycobacteriales</taxon>
        <taxon>Mycobacteriaceae</taxon>
        <taxon>Mycolicibacterium</taxon>
    </lineage>
</organism>
<accession>A0A117I968</accession>
<proteinExistence type="predicted"/>
<dbReference type="EMBL" id="BCSY01000035">
    <property type="protein sequence ID" value="GAS94337.1"/>
    <property type="molecule type" value="Genomic_DNA"/>
</dbReference>
<dbReference type="Proteomes" id="UP000069443">
    <property type="component" value="Unassembled WGS sequence"/>
</dbReference>
<evidence type="ECO:0000256" key="1">
    <source>
        <dbReference type="SAM" id="Phobius"/>
    </source>
</evidence>
<reference evidence="3" key="2">
    <citation type="submission" date="2016-02" db="EMBL/GenBank/DDBJ databases">
        <title>Draft genome sequence of five rapidly growing Mycobacterium species.</title>
        <authorList>
            <person name="Katahira K."/>
            <person name="Gotou Y."/>
            <person name="Iida K."/>
            <person name="Ogura Y."/>
            <person name="Hayashi T."/>
        </authorList>
    </citation>
    <scope>NUCLEOTIDE SEQUENCE [LARGE SCALE GENOMIC DNA]</scope>
    <source>
        <strain evidence="3">JCM15298</strain>
    </source>
</reference>
<keyword evidence="3" id="KW-1185">Reference proteome</keyword>